<name>A0AAN8G2W2_TRICO</name>
<dbReference type="Proteomes" id="UP001331761">
    <property type="component" value="Unassembled WGS sequence"/>
</dbReference>
<keyword evidence="3" id="KW-1185">Reference proteome</keyword>
<evidence type="ECO:0000313" key="2">
    <source>
        <dbReference type="EMBL" id="KAK5985190.1"/>
    </source>
</evidence>
<protein>
    <submittedName>
        <fullName evidence="2">Uncharacterized protein</fullName>
    </submittedName>
</protein>
<evidence type="ECO:0000256" key="1">
    <source>
        <dbReference type="SAM" id="MobiDB-lite"/>
    </source>
</evidence>
<evidence type="ECO:0000313" key="3">
    <source>
        <dbReference type="Proteomes" id="UP001331761"/>
    </source>
</evidence>
<accession>A0AAN8G2W2</accession>
<proteinExistence type="predicted"/>
<dbReference type="AlphaFoldDB" id="A0AAN8G2W2"/>
<dbReference type="EMBL" id="WIXE01002007">
    <property type="protein sequence ID" value="KAK5985190.1"/>
    <property type="molecule type" value="Genomic_DNA"/>
</dbReference>
<feature type="compositionally biased region" description="Polar residues" evidence="1">
    <location>
        <begin position="1"/>
        <end position="17"/>
    </location>
</feature>
<feature type="compositionally biased region" description="Low complexity" evidence="1">
    <location>
        <begin position="19"/>
        <end position="34"/>
    </location>
</feature>
<feature type="region of interest" description="Disordered" evidence="1">
    <location>
        <begin position="1"/>
        <end position="45"/>
    </location>
</feature>
<organism evidence="2 3">
    <name type="scientific">Trichostrongylus colubriformis</name>
    <name type="common">Black scour worm</name>
    <dbReference type="NCBI Taxonomy" id="6319"/>
    <lineage>
        <taxon>Eukaryota</taxon>
        <taxon>Metazoa</taxon>
        <taxon>Ecdysozoa</taxon>
        <taxon>Nematoda</taxon>
        <taxon>Chromadorea</taxon>
        <taxon>Rhabditida</taxon>
        <taxon>Rhabditina</taxon>
        <taxon>Rhabditomorpha</taxon>
        <taxon>Strongyloidea</taxon>
        <taxon>Trichostrongylidae</taxon>
        <taxon>Trichostrongylus</taxon>
    </lineage>
</organism>
<sequence length="89" mass="9607">SRSLKGRISSPTSTRIGSTDAGTEGTTEAVTGTTEDADKQPLLPKAAETEKTLTWIDIEATVPMVGKSAKARRKTVLRGGYRSFMFFIQ</sequence>
<gene>
    <name evidence="2" type="ORF">GCK32_019709</name>
</gene>
<feature type="non-terminal residue" evidence="2">
    <location>
        <position position="1"/>
    </location>
</feature>
<comment type="caution">
    <text evidence="2">The sequence shown here is derived from an EMBL/GenBank/DDBJ whole genome shotgun (WGS) entry which is preliminary data.</text>
</comment>
<reference evidence="2 3" key="1">
    <citation type="submission" date="2019-10" db="EMBL/GenBank/DDBJ databases">
        <title>Assembly and Annotation for the nematode Trichostrongylus colubriformis.</title>
        <authorList>
            <person name="Martin J."/>
        </authorList>
    </citation>
    <scope>NUCLEOTIDE SEQUENCE [LARGE SCALE GENOMIC DNA]</scope>
    <source>
        <strain evidence="2">G859</strain>
        <tissue evidence="2">Whole worm</tissue>
    </source>
</reference>